<gene>
    <name evidence="1" type="ORF">QP451_01050</name>
</gene>
<dbReference type="RefSeq" id="WP_285069940.1">
    <property type="nucleotide sequence ID" value="NZ_JASOPA010000001.1"/>
</dbReference>
<name>A0AAW6Y0H5_NEISU</name>
<dbReference type="AlphaFoldDB" id="A0AAW6Y0H5"/>
<dbReference type="EMBL" id="JASOPA010000001">
    <property type="protein sequence ID" value="MDK7241631.1"/>
    <property type="molecule type" value="Genomic_DNA"/>
</dbReference>
<proteinExistence type="predicted"/>
<evidence type="ECO:0000313" key="1">
    <source>
        <dbReference type="EMBL" id="MDK7241631.1"/>
    </source>
</evidence>
<dbReference type="Proteomes" id="UP001236303">
    <property type="component" value="Unassembled WGS sequence"/>
</dbReference>
<accession>A0AAW6Y0H5</accession>
<comment type="caution">
    <text evidence="1">The sequence shown here is derived from an EMBL/GenBank/DDBJ whole genome shotgun (WGS) entry which is preliminary data.</text>
</comment>
<evidence type="ECO:0000313" key="2">
    <source>
        <dbReference type="Proteomes" id="UP001236303"/>
    </source>
</evidence>
<reference evidence="1" key="1">
    <citation type="submission" date="2023-05" db="EMBL/GenBank/DDBJ databases">
        <title>Cataloging the Phylogenetic Diversity of Human Bladder Bacteria.</title>
        <authorList>
            <person name="Du J."/>
        </authorList>
    </citation>
    <scope>NUCLEOTIDE SEQUENCE</scope>
    <source>
        <strain evidence="1">UMB1050</strain>
    </source>
</reference>
<sequence>MATPHTLPVNYAEIQNQRVASRSLHIQPTACVAAPHTLPVNYTELKNQRVGCVWYARTRLLD</sequence>
<protein>
    <submittedName>
        <fullName evidence="1">Uncharacterized protein</fullName>
    </submittedName>
</protein>
<organism evidence="1 2">
    <name type="scientific">Neisseria subflava</name>
    <dbReference type="NCBI Taxonomy" id="28449"/>
    <lineage>
        <taxon>Bacteria</taxon>
        <taxon>Pseudomonadati</taxon>
        <taxon>Pseudomonadota</taxon>
        <taxon>Betaproteobacteria</taxon>
        <taxon>Neisseriales</taxon>
        <taxon>Neisseriaceae</taxon>
        <taxon>Neisseria</taxon>
    </lineage>
</organism>